<comment type="caution">
    <text evidence="1">The sequence shown here is derived from an EMBL/GenBank/DDBJ whole genome shotgun (WGS) entry which is preliminary data.</text>
</comment>
<evidence type="ECO:0000313" key="2">
    <source>
        <dbReference type="Proteomes" id="UP000821845"/>
    </source>
</evidence>
<evidence type="ECO:0000313" key="1">
    <source>
        <dbReference type="EMBL" id="KAH6938628.1"/>
    </source>
</evidence>
<name>A0ACB7SXS3_HYAAI</name>
<dbReference type="EMBL" id="CM023482">
    <property type="protein sequence ID" value="KAH6938628.1"/>
    <property type="molecule type" value="Genomic_DNA"/>
</dbReference>
<organism evidence="1 2">
    <name type="scientific">Hyalomma asiaticum</name>
    <name type="common">Tick</name>
    <dbReference type="NCBI Taxonomy" id="266040"/>
    <lineage>
        <taxon>Eukaryota</taxon>
        <taxon>Metazoa</taxon>
        <taxon>Ecdysozoa</taxon>
        <taxon>Arthropoda</taxon>
        <taxon>Chelicerata</taxon>
        <taxon>Arachnida</taxon>
        <taxon>Acari</taxon>
        <taxon>Parasitiformes</taxon>
        <taxon>Ixodida</taxon>
        <taxon>Ixodoidea</taxon>
        <taxon>Ixodidae</taxon>
        <taxon>Hyalomminae</taxon>
        <taxon>Hyalomma</taxon>
    </lineage>
</organism>
<gene>
    <name evidence="1" type="ORF">HPB50_011208</name>
</gene>
<protein>
    <submittedName>
        <fullName evidence="1">Uncharacterized protein</fullName>
    </submittedName>
</protein>
<proteinExistence type="predicted"/>
<dbReference type="Proteomes" id="UP000821845">
    <property type="component" value="Chromosome 2"/>
</dbReference>
<sequence>MAGRDTTTRGPGRRLSLSDTCTPRDDFRGKNAAVAVRHVLHGLYNAYDKKTAQKKLKNVWPVKPGETDKEFRGAIASWITTLQENHSGSSFLQGFSAALLLRPGTPQCSMFLALLSGYVLQDRLKDKLELAGDAVPLNVLKFATQQDVSSRVALQRELTALEAENVELERGLKKCSEFCSKFLQGYDKKASQGDYWFNEEGTN</sequence>
<keyword evidence="2" id="KW-1185">Reference proteome</keyword>
<reference evidence="1" key="1">
    <citation type="submission" date="2020-05" db="EMBL/GenBank/DDBJ databases">
        <title>Large-scale comparative analyses of tick genomes elucidate their genetic diversity and vector capacities.</title>
        <authorList>
            <person name="Jia N."/>
            <person name="Wang J."/>
            <person name="Shi W."/>
            <person name="Du L."/>
            <person name="Sun Y."/>
            <person name="Zhan W."/>
            <person name="Jiang J."/>
            <person name="Wang Q."/>
            <person name="Zhang B."/>
            <person name="Ji P."/>
            <person name="Sakyi L.B."/>
            <person name="Cui X."/>
            <person name="Yuan T."/>
            <person name="Jiang B."/>
            <person name="Yang W."/>
            <person name="Lam T.T.-Y."/>
            <person name="Chang Q."/>
            <person name="Ding S."/>
            <person name="Wang X."/>
            <person name="Zhu J."/>
            <person name="Ruan X."/>
            <person name="Zhao L."/>
            <person name="Wei J."/>
            <person name="Que T."/>
            <person name="Du C."/>
            <person name="Cheng J."/>
            <person name="Dai P."/>
            <person name="Han X."/>
            <person name="Huang E."/>
            <person name="Gao Y."/>
            <person name="Liu J."/>
            <person name="Shao H."/>
            <person name="Ye R."/>
            <person name="Li L."/>
            <person name="Wei W."/>
            <person name="Wang X."/>
            <person name="Wang C."/>
            <person name="Yang T."/>
            <person name="Huo Q."/>
            <person name="Li W."/>
            <person name="Guo W."/>
            <person name="Chen H."/>
            <person name="Zhou L."/>
            <person name="Ni X."/>
            <person name="Tian J."/>
            <person name="Zhou Y."/>
            <person name="Sheng Y."/>
            <person name="Liu T."/>
            <person name="Pan Y."/>
            <person name="Xia L."/>
            <person name="Li J."/>
            <person name="Zhao F."/>
            <person name="Cao W."/>
        </authorList>
    </citation>
    <scope>NUCLEOTIDE SEQUENCE</scope>
    <source>
        <strain evidence="1">Hyas-2018</strain>
    </source>
</reference>
<accession>A0ACB7SXS3</accession>